<dbReference type="PANTHER" id="PTHR47420:SF3">
    <property type="entry name" value="HISTONE-LYSINE N-METHYLTRANSFERASE ASHR2"/>
    <property type="match status" value="1"/>
</dbReference>
<dbReference type="STRING" id="554065.E1ZK66"/>
<dbReference type="SUPFAM" id="SSF82199">
    <property type="entry name" value="SET domain"/>
    <property type="match status" value="1"/>
</dbReference>
<evidence type="ECO:0000313" key="3">
    <source>
        <dbReference type="EMBL" id="EFN53641.1"/>
    </source>
</evidence>
<dbReference type="InterPro" id="IPR044238">
    <property type="entry name" value="ASHR2-like"/>
</dbReference>
<protein>
    <recommendedName>
        <fullName evidence="2">SET domain-containing protein</fullName>
    </recommendedName>
</protein>
<dbReference type="OMA" id="VIRMIHD"/>
<dbReference type="SMART" id="SM00317">
    <property type="entry name" value="SET"/>
    <property type="match status" value="1"/>
</dbReference>
<feature type="domain" description="SET" evidence="2">
    <location>
        <begin position="1"/>
        <end position="289"/>
    </location>
</feature>
<gene>
    <name evidence="3" type="ORF">CHLNCDRAFT_136351</name>
</gene>
<dbReference type="Gene3D" id="1.10.220.160">
    <property type="match status" value="1"/>
</dbReference>
<name>E1ZK66_CHLVA</name>
<dbReference type="GeneID" id="17353120"/>
<feature type="region of interest" description="Disordered" evidence="1">
    <location>
        <begin position="343"/>
        <end position="369"/>
    </location>
</feature>
<accession>E1ZK66</accession>
<evidence type="ECO:0000256" key="1">
    <source>
        <dbReference type="SAM" id="MobiDB-lite"/>
    </source>
</evidence>
<dbReference type="RefSeq" id="XP_005845743.1">
    <property type="nucleotide sequence ID" value="XM_005845681.1"/>
</dbReference>
<dbReference type="PROSITE" id="PS50280">
    <property type="entry name" value="SET"/>
    <property type="match status" value="1"/>
</dbReference>
<organism evidence="4">
    <name type="scientific">Chlorella variabilis</name>
    <name type="common">Green alga</name>
    <dbReference type="NCBI Taxonomy" id="554065"/>
    <lineage>
        <taxon>Eukaryota</taxon>
        <taxon>Viridiplantae</taxon>
        <taxon>Chlorophyta</taxon>
        <taxon>core chlorophytes</taxon>
        <taxon>Trebouxiophyceae</taxon>
        <taxon>Chlorellales</taxon>
        <taxon>Chlorellaceae</taxon>
        <taxon>Chlorella clade</taxon>
        <taxon>Chlorella</taxon>
    </lineage>
</organism>
<keyword evidence="4" id="KW-1185">Reference proteome</keyword>
<proteinExistence type="predicted"/>
<dbReference type="KEGG" id="cvr:CHLNCDRAFT_136351"/>
<dbReference type="InParanoid" id="E1ZK66"/>
<evidence type="ECO:0000313" key="4">
    <source>
        <dbReference type="Proteomes" id="UP000008141"/>
    </source>
</evidence>
<dbReference type="PANTHER" id="PTHR47420">
    <property type="entry name" value="HISTONE-LYSINE N-METHYLTRANSFERASE ASHR2"/>
    <property type="match status" value="1"/>
</dbReference>
<reference evidence="3 4" key="1">
    <citation type="journal article" date="2010" name="Plant Cell">
        <title>The Chlorella variabilis NC64A genome reveals adaptation to photosymbiosis, coevolution with viruses, and cryptic sex.</title>
        <authorList>
            <person name="Blanc G."/>
            <person name="Duncan G."/>
            <person name="Agarkova I."/>
            <person name="Borodovsky M."/>
            <person name="Gurnon J."/>
            <person name="Kuo A."/>
            <person name="Lindquist E."/>
            <person name="Lucas S."/>
            <person name="Pangilinan J."/>
            <person name="Polle J."/>
            <person name="Salamov A."/>
            <person name="Terry A."/>
            <person name="Yamada T."/>
            <person name="Dunigan D.D."/>
            <person name="Grigoriev I.V."/>
            <person name="Claverie J.M."/>
            <person name="Van Etten J.L."/>
        </authorList>
    </citation>
    <scope>NUCLEOTIDE SEQUENCE [LARGE SCALE GENOMIC DNA]</scope>
    <source>
        <strain evidence="3 4">NC64A</strain>
    </source>
</reference>
<evidence type="ECO:0000259" key="2">
    <source>
        <dbReference type="PROSITE" id="PS50280"/>
    </source>
</evidence>
<dbReference type="Proteomes" id="UP000008141">
    <property type="component" value="Unassembled WGS sequence"/>
</dbReference>
<feature type="compositionally biased region" description="Polar residues" evidence="1">
    <location>
        <begin position="155"/>
        <end position="168"/>
    </location>
</feature>
<dbReference type="InterPro" id="IPR046341">
    <property type="entry name" value="SET_dom_sf"/>
</dbReference>
<sequence>MLEVREVPGKGRGVFATRTITGGEVVLREPPLLLYPQQSTAAAFCSFCLRAFNSLEDSAAAVVPCGTCGRVGFCSSACAAAAAADVGSHCAAVCGLLAACNTAGLSDEQQTALQFLARCCALRQAAAAGDAAAAARCAAIAGLAAPPPLVPHPAEQQSAPGTGSNSSTDVVVRELHGRLSHALAAIGAGPAAALSPAEAAELLRKEATNGYGVMAPSAPDGERRIRGTALYAQASLINHECLPNVARFDRFDASSAPASSAPHPGANTAVEFRALHDIPAGEELTQSYFPLPWPLADRQQRCQEDYGFQCTCPRCKEEATWSDSEWEADGDAGMEDALAAEGAADGAACGHHSHQHDAPGGGPAAAEQEGGADPACISLFLLKYVCPAEGCYGTLAPLPPGAGAGDQYECNMCGRRRSEAEFMAELEAAQ</sequence>
<dbReference type="EMBL" id="GL433850">
    <property type="protein sequence ID" value="EFN53641.1"/>
    <property type="molecule type" value="Genomic_DNA"/>
</dbReference>
<dbReference type="FunCoup" id="E1ZK66">
    <property type="interactions" value="72"/>
</dbReference>
<dbReference type="Gene3D" id="2.170.270.10">
    <property type="entry name" value="SET domain"/>
    <property type="match status" value="1"/>
</dbReference>
<dbReference type="InterPro" id="IPR001214">
    <property type="entry name" value="SET_dom"/>
</dbReference>
<feature type="region of interest" description="Disordered" evidence="1">
    <location>
        <begin position="149"/>
        <end position="168"/>
    </location>
</feature>
<dbReference type="AlphaFoldDB" id="E1ZK66"/>
<dbReference type="Gene3D" id="6.10.140.2220">
    <property type="match status" value="1"/>
</dbReference>
<dbReference type="OrthoDB" id="265717at2759"/>
<dbReference type="eggNOG" id="KOG2084">
    <property type="taxonomic scope" value="Eukaryota"/>
</dbReference>
<dbReference type="CDD" id="cd20071">
    <property type="entry name" value="SET_SMYD"/>
    <property type="match status" value="1"/>
</dbReference>
<dbReference type="Pfam" id="PF00856">
    <property type="entry name" value="SET"/>
    <property type="match status" value="1"/>
</dbReference>